<evidence type="ECO:0000256" key="6">
    <source>
        <dbReference type="ARBA" id="ARBA00022967"/>
    </source>
</evidence>
<dbReference type="NCBIfam" id="TIGR01946">
    <property type="entry name" value="rnfD"/>
    <property type="match status" value="1"/>
</dbReference>
<reference evidence="12" key="1">
    <citation type="submission" date="2016-10" db="EMBL/GenBank/DDBJ databases">
        <authorList>
            <person name="Varghese N."/>
            <person name="Submissions S."/>
        </authorList>
    </citation>
    <scope>NUCLEOTIDE SEQUENCE [LARGE SCALE GENOMIC DNA]</scope>
    <source>
        <strain evidence="12">DSM 19181</strain>
    </source>
</reference>
<evidence type="ECO:0000256" key="7">
    <source>
        <dbReference type="ARBA" id="ARBA00022982"/>
    </source>
</evidence>
<name>A0A1G8XB16_9LACT</name>
<keyword evidence="8 10" id="KW-1133">Transmembrane helix</keyword>
<feature type="transmembrane region" description="Helical" evidence="10">
    <location>
        <begin position="135"/>
        <end position="153"/>
    </location>
</feature>
<dbReference type="STRING" id="426701.SAMN04488098_100625"/>
<dbReference type="Proteomes" id="UP000199433">
    <property type="component" value="Unassembled WGS sequence"/>
</dbReference>
<dbReference type="GO" id="GO:0055085">
    <property type="term" value="P:transmembrane transport"/>
    <property type="evidence" value="ECO:0007669"/>
    <property type="project" value="InterPro"/>
</dbReference>
<gene>
    <name evidence="11" type="ORF">SAMN04488098_100625</name>
</gene>
<dbReference type="RefSeq" id="WP_245683006.1">
    <property type="nucleotide sequence ID" value="NZ_FNFK01000006.1"/>
</dbReference>
<feature type="transmembrane region" description="Helical" evidence="10">
    <location>
        <begin position="31"/>
        <end position="50"/>
    </location>
</feature>
<evidence type="ECO:0000256" key="10">
    <source>
        <dbReference type="SAM" id="Phobius"/>
    </source>
</evidence>
<keyword evidence="5 10" id="KW-0812">Transmembrane</keyword>
<dbReference type="GO" id="GO:0022900">
    <property type="term" value="P:electron transport chain"/>
    <property type="evidence" value="ECO:0007669"/>
    <property type="project" value="InterPro"/>
</dbReference>
<evidence type="ECO:0000256" key="3">
    <source>
        <dbReference type="ARBA" id="ARBA00022630"/>
    </source>
</evidence>
<evidence type="ECO:0000313" key="11">
    <source>
        <dbReference type="EMBL" id="SDJ87516.1"/>
    </source>
</evidence>
<evidence type="ECO:0000256" key="1">
    <source>
        <dbReference type="ARBA" id="ARBA00022448"/>
    </source>
</evidence>
<evidence type="ECO:0000256" key="9">
    <source>
        <dbReference type="ARBA" id="ARBA00023136"/>
    </source>
</evidence>
<keyword evidence="2" id="KW-0597">Phosphoprotein</keyword>
<proteinExistence type="predicted"/>
<organism evidence="11 12">
    <name type="scientific">Alkalibacterium thalassium</name>
    <dbReference type="NCBI Taxonomy" id="426701"/>
    <lineage>
        <taxon>Bacteria</taxon>
        <taxon>Bacillati</taxon>
        <taxon>Bacillota</taxon>
        <taxon>Bacilli</taxon>
        <taxon>Lactobacillales</taxon>
        <taxon>Carnobacteriaceae</taxon>
        <taxon>Alkalibacterium</taxon>
    </lineage>
</organism>
<dbReference type="InterPro" id="IPR004338">
    <property type="entry name" value="NqrB/RnfD"/>
</dbReference>
<protein>
    <submittedName>
        <fullName evidence="11">Electron transport complex protein RnfD</fullName>
    </submittedName>
</protein>
<keyword evidence="1" id="KW-0813">Transport</keyword>
<keyword evidence="12" id="KW-1185">Reference proteome</keyword>
<dbReference type="PANTHER" id="PTHR30578">
    <property type="entry name" value="ELECTRON TRANSPORT COMPLEX PROTEIN RNFD"/>
    <property type="match status" value="1"/>
</dbReference>
<evidence type="ECO:0000313" key="12">
    <source>
        <dbReference type="Proteomes" id="UP000199433"/>
    </source>
</evidence>
<feature type="transmembrane region" description="Helical" evidence="10">
    <location>
        <begin position="105"/>
        <end position="123"/>
    </location>
</feature>
<dbReference type="Pfam" id="PF03116">
    <property type="entry name" value="NQR2_RnfD_RnfE"/>
    <property type="match status" value="1"/>
</dbReference>
<evidence type="ECO:0000256" key="2">
    <source>
        <dbReference type="ARBA" id="ARBA00022553"/>
    </source>
</evidence>
<dbReference type="EMBL" id="FNFK01000006">
    <property type="protein sequence ID" value="SDJ87516.1"/>
    <property type="molecule type" value="Genomic_DNA"/>
</dbReference>
<dbReference type="InterPro" id="IPR011303">
    <property type="entry name" value="RnfD_bac"/>
</dbReference>
<feature type="transmembrane region" description="Helical" evidence="10">
    <location>
        <begin position="240"/>
        <end position="257"/>
    </location>
</feature>
<keyword evidence="9 10" id="KW-0472">Membrane</keyword>
<evidence type="ECO:0000256" key="5">
    <source>
        <dbReference type="ARBA" id="ARBA00022692"/>
    </source>
</evidence>
<feature type="transmembrane region" description="Helical" evidence="10">
    <location>
        <begin position="315"/>
        <end position="334"/>
    </location>
</feature>
<dbReference type="GO" id="GO:0005886">
    <property type="term" value="C:plasma membrane"/>
    <property type="evidence" value="ECO:0007669"/>
    <property type="project" value="TreeGrafter"/>
</dbReference>
<evidence type="ECO:0000256" key="4">
    <source>
        <dbReference type="ARBA" id="ARBA00022643"/>
    </source>
</evidence>
<sequence length="366" mass="39832">MSTNKTKTTLADYDLVLDNSPHIFEKWSSQWIMLQVIIAMLFPLAAGVYFFGFQTLYLTVLAVITCVISEYLYEKIVRKRVTVTDLSAVVTGMLIGLSMPNGAQWFSIIIVSLFAIIVVKMIPGGIGRNRFNPAVGGRVVYLMAPWIVNTFVAGEDIITTASQAEAITTATPDDLVAAATPLFYIASGAQEVPDGAQTLWNMFLGNQGGWGGSLGETSAIALLIAMAFLIFRRIINPKIPAMYIGTVALIMLVYSGFDFEFMMYHILSGALLLAGTFMVTDYASGGLTPLGRTVFPIGAGIITAAFRIGNFSPEGVGFSILIMNAIIPFVDKLVMPRIYGHKKRPGVHPDYDLTEPLTKRDVLTDN</sequence>
<keyword evidence="7" id="KW-0249">Electron transport</keyword>
<dbReference type="AlphaFoldDB" id="A0A1G8XB16"/>
<keyword evidence="6" id="KW-1278">Translocase</keyword>
<keyword evidence="4" id="KW-0288">FMN</keyword>
<keyword evidence="3" id="KW-0285">Flavoprotein</keyword>
<evidence type="ECO:0000256" key="8">
    <source>
        <dbReference type="ARBA" id="ARBA00022989"/>
    </source>
</evidence>
<accession>A0A1G8XB16</accession>
<feature type="transmembrane region" description="Helical" evidence="10">
    <location>
        <begin position="210"/>
        <end position="231"/>
    </location>
</feature>
<dbReference type="PANTHER" id="PTHR30578:SF0">
    <property type="entry name" value="ION-TRANSLOCATING OXIDOREDUCTASE COMPLEX SUBUNIT D"/>
    <property type="match status" value="1"/>
</dbReference>
<feature type="transmembrane region" description="Helical" evidence="10">
    <location>
        <begin position="263"/>
        <end position="283"/>
    </location>
</feature>